<feature type="domain" description="Enhancer of polycomb-like N-terminal" evidence="9">
    <location>
        <begin position="7"/>
        <end position="146"/>
    </location>
</feature>
<comment type="function">
    <text evidence="6">Component of the NuA4 histone acetyltransferase complex which is involved in transcriptional activation of selected genes principally by acetylation of nucleosomal histone H4 and H2A. The NuA4 complex is also involved in DNA repair. Involved in gene silencing by neighboring heterochromatin, blockage of the silencing spreading along the chromosome, and required for cell cycle progression through G2/M.</text>
</comment>
<proteinExistence type="inferred from homology"/>
<gene>
    <name evidence="10" type="primary">EPL1</name>
    <name evidence="10" type="ORF">Cpir12675_001946</name>
</gene>
<comment type="caution">
    <text evidence="10">The sequence shown here is derived from an EMBL/GenBank/DDBJ whole genome shotgun (WGS) entry which is preliminary data.</text>
</comment>
<organism evidence="10 11">
    <name type="scientific">Ceratocystis pirilliformis</name>
    <dbReference type="NCBI Taxonomy" id="259994"/>
    <lineage>
        <taxon>Eukaryota</taxon>
        <taxon>Fungi</taxon>
        <taxon>Dikarya</taxon>
        <taxon>Ascomycota</taxon>
        <taxon>Pezizomycotina</taxon>
        <taxon>Sordariomycetes</taxon>
        <taxon>Hypocreomycetidae</taxon>
        <taxon>Microascales</taxon>
        <taxon>Ceratocystidaceae</taxon>
        <taxon>Ceratocystis</taxon>
    </lineage>
</organism>
<evidence type="ECO:0000256" key="4">
    <source>
        <dbReference type="ARBA" id="ARBA00023163"/>
    </source>
</evidence>
<evidence type="ECO:0000313" key="10">
    <source>
        <dbReference type="EMBL" id="KAL1898401.1"/>
    </source>
</evidence>
<evidence type="ECO:0000256" key="8">
    <source>
        <dbReference type="SAM" id="MobiDB-lite"/>
    </source>
</evidence>
<evidence type="ECO:0000256" key="6">
    <source>
        <dbReference type="ARBA" id="ARBA00025513"/>
    </source>
</evidence>
<dbReference type="InterPro" id="IPR019542">
    <property type="entry name" value="Enhancer_polycomb-like_N"/>
</dbReference>
<keyword evidence="5 7" id="KW-0539">Nucleus</keyword>
<dbReference type="InterPro" id="IPR024943">
    <property type="entry name" value="Enhancer_polycomb"/>
</dbReference>
<feature type="region of interest" description="Disordered" evidence="8">
    <location>
        <begin position="508"/>
        <end position="535"/>
    </location>
</feature>
<feature type="region of interest" description="Disordered" evidence="8">
    <location>
        <begin position="409"/>
        <end position="430"/>
    </location>
</feature>
<evidence type="ECO:0000256" key="7">
    <source>
        <dbReference type="RuleBase" id="RU361124"/>
    </source>
</evidence>
<evidence type="ECO:0000256" key="5">
    <source>
        <dbReference type="ARBA" id="ARBA00023242"/>
    </source>
</evidence>
<dbReference type="Proteomes" id="UP001583280">
    <property type="component" value="Unassembled WGS sequence"/>
</dbReference>
<protein>
    <recommendedName>
        <fullName evidence="7">Enhancer of polycomb-like protein</fullName>
    </recommendedName>
</protein>
<dbReference type="Pfam" id="PF10513">
    <property type="entry name" value="EPL1"/>
    <property type="match status" value="1"/>
</dbReference>
<feature type="region of interest" description="Disordered" evidence="8">
    <location>
        <begin position="300"/>
        <end position="341"/>
    </location>
</feature>
<sequence length="649" mass="73336">MSTRKVRVKKLNAKTLLPVLKEDQLKEGEYEQLVTDIQIATGVEQAEEKEYHLQTILKEAGTSNDQEIPVPPPQRSDANYDKLYPSTFSTPCNYIRFSQTVEECIGCLYDMTSEDTEFLKQYNAQRPPNTQLSEDDFERIMDAFESTAAEQAPFGAIDNHTVGYDQMVPSLNDLGSSYLMPHAKTIYEHWKIRRIAVENHPIHPTLKFEIHQETDDADPYVCFRRREARQTRKTRARDAQIAEKLKRLRRELEDGRQLVMLSGEREMLKNELLKFDKAIFEQRRRLKEMKIRLGLKNEDEDLIHQKPQKRKLPEVPTIQRPPPPRAPVPRPESRPAANNEPDLVVLSDILAEKDNELQADIETKCQNHRKWNQNYVDLTRDPLSPVIEPSTEHIYRPVHIQYLLTPPASNASDAMDVDEEEEEEEGQGSESLALVNEALGMSPMCNSMRLPVEEFKSGLPIASIFHSQGMESCLQQPDNIARPLAFRRRIGRLNRLWIDRRGVSSAASWRNGNEDRSGNSSSFNSDRWKYDSDSEDEYAPYDVDPYDLDSMRFRMGMSISNVAYLRKSIDAQGLANAQAAALAAARAGHAQVSSGSAAAAAVVAAAAAGQGQPTAAQIQQALVLQQHQQHKAMAQAQAANHAQAQAQAQ</sequence>
<keyword evidence="11" id="KW-1185">Reference proteome</keyword>
<evidence type="ECO:0000256" key="1">
    <source>
        <dbReference type="ARBA" id="ARBA00004123"/>
    </source>
</evidence>
<name>A0ABR3ZCI8_9PEZI</name>
<dbReference type="PANTHER" id="PTHR14898">
    <property type="entry name" value="ENHANCER OF POLYCOMB"/>
    <property type="match status" value="1"/>
</dbReference>
<keyword evidence="4 7" id="KW-0804">Transcription</keyword>
<feature type="compositionally biased region" description="Pro residues" evidence="8">
    <location>
        <begin position="319"/>
        <end position="330"/>
    </location>
</feature>
<evidence type="ECO:0000259" key="9">
    <source>
        <dbReference type="Pfam" id="PF10513"/>
    </source>
</evidence>
<comment type="subcellular location">
    <subcellularLocation>
        <location evidence="1 7">Nucleus</location>
    </subcellularLocation>
</comment>
<feature type="non-terminal residue" evidence="10">
    <location>
        <position position="649"/>
    </location>
</feature>
<evidence type="ECO:0000313" key="11">
    <source>
        <dbReference type="Proteomes" id="UP001583280"/>
    </source>
</evidence>
<reference evidence="10 11" key="1">
    <citation type="journal article" date="2024" name="IMA Fungus">
        <title>IMA Genome - F19 : A genome assembly and annotation guide to empower mycologists, including annotated draft genome sequences of Ceratocystis pirilliformis, Diaporthe australafricana, Fusarium ophioides, Paecilomyces lecythidis, and Sporothrix stenoceras.</title>
        <authorList>
            <person name="Aylward J."/>
            <person name="Wilson A.M."/>
            <person name="Visagie C.M."/>
            <person name="Spraker J."/>
            <person name="Barnes I."/>
            <person name="Buitendag C."/>
            <person name="Ceriani C."/>
            <person name="Del Mar Angel L."/>
            <person name="du Plessis D."/>
            <person name="Fuchs T."/>
            <person name="Gasser K."/>
            <person name="Kramer D."/>
            <person name="Li W."/>
            <person name="Munsamy K."/>
            <person name="Piso A."/>
            <person name="Price J.L."/>
            <person name="Sonnekus B."/>
            <person name="Thomas C."/>
            <person name="van der Nest A."/>
            <person name="van Dijk A."/>
            <person name="van Heerden A."/>
            <person name="van Vuuren N."/>
            <person name="Yilmaz N."/>
            <person name="Duong T.A."/>
            <person name="van der Merwe N.A."/>
            <person name="Wingfield M.J."/>
            <person name="Wingfield B.D."/>
        </authorList>
    </citation>
    <scope>NUCLEOTIDE SEQUENCE [LARGE SCALE GENOMIC DNA]</scope>
    <source>
        <strain evidence="10 11">CMW 12675</strain>
    </source>
</reference>
<evidence type="ECO:0000256" key="3">
    <source>
        <dbReference type="ARBA" id="ARBA00023015"/>
    </source>
</evidence>
<keyword evidence="3 7" id="KW-0805">Transcription regulation</keyword>
<dbReference type="EMBL" id="JAWDJO010000033">
    <property type="protein sequence ID" value="KAL1898401.1"/>
    <property type="molecule type" value="Genomic_DNA"/>
</dbReference>
<accession>A0ABR3ZCI8</accession>
<evidence type="ECO:0000256" key="2">
    <source>
        <dbReference type="ARBA" id="ARBA00008035"/>
    </source>
</evidence>
<feature type="compositionally biased region" description="Acidic residues" evidence="8">
    <location>
        <begin position="415"/>
        <end position="427"/>
    </location>
</feature>
<comment type="similarity">
    <text evidence="2 7">Belongs to the enhancer of polycomb family.</text>
</comment>